<dbReference type="EMBL" id="JAHXEI010000015">
    <property type="protein sequence ID" value="MCB4881040.1"/>
    <property type="molecule type" value="Genomic_DNA"/>
</dbReference>
<dbReference type="Proteomes" id="UP001197735">
    <property type="component" value="Unassembled WGS sequence"/>
</dbReference>
<name>A0AAW4TRR9_BIFPS</name>
<accession>A0AAW4TRR9</accession>
<reference evidence="1" key="1">
    <citation type="submission" date="2021-07" db="EMBL/GenBank/DDBJ databases">
        <title>Xylan utilisation by Bifidobacterium pseudocatenulatum.</title>
        <authorList>
            <person name="Watanabe Y."/>
        </authorList>
    </citation>
    <scope>NUCLEOTIDE SEQUENCE</scope>
    <source>
        <strain evidence="1">YIT12824</strain>
    </source>
</reference>
<dbReference type="AlphaFoldDB" id="A0AAW4TRR9"/>
<protein>
    <submittedName>
        <fullName evidence="1">Uncharacterized protein</fullName>
    </submittedName>
</protein>
<proteinExistence type="predicted"/>
<evidence type="ECO:0000313" key="1">
    <source>
        <dbReference type="EMBL" id="MCB4881040.1"/>
    </source>
</evidence>
<comment type="caution">
    <text evidence="1">The sequence shown here is derived from an EMBL/GenBank/DDBJ whole genome shotgun (WGS) entry which is preliminary data.</text>
</comment>
<organism evidence="1 2">
    <name type="scientific">Bifidobacterium pseudocatenulatum</name>
    <dbReference type="NCBI Taxonomy" id="28026"/>
    <lineage>
        <taxon>Bacteria</taxon>
        <taxon>Bacillati</taxon>
        <taxon>Actinomycetota</taxon>
        <taxon>Actinomycetes</taxon>
        <taxon>Bifidobacteriales</taxon>
        <taxon>Bifidobacteriaceae</taxon>
        <taxon>Bifidobacterium</taxon>
    </lineage>
</organism>
<dbReference type="RefSeq" id="WP_034879847.1">
    <property type="nucleotide sequence ID" value="NZ_BCYC01000008.1"/>
</dbReference>
<gene>
    <name evidence="1" type="ORF">KZP06_10000</name>
</gene>
<evidence type="ECO:0000313" key="2">
    <source>
        <dbReference type="Proteomes" id="UP001197735"/>
    </source>
</evidence>
<sequence>MQNILQIENPSSDEELSKAAIHKAEMSLVELEARFKAVRKLGLENLAAEDGSIIANANKRSMGIYQSQLISLLQVSLETLNAIFATQNEALGITPYILNRSALESIATAIWLASFDTLEKRAFNALRLTLDNYKDSKRALQEIAGEAGEVQALHDLATALLGDAKRRFKAFEGKQASGMPQHTQIVKKADAIYRRVRGKRHLYQGLTSWQICSGVAHGGQIAIGNMPVFTVLKDDGKRYPKASTLSLMLYPTIENLELFTEIYQKQCECSKVKTQDNG</sequence>